<sequence length="364" mass="40593">MEVLRGMVDYRDVLRLFISVAAIFNTNGVTSRLLFAAINTSVNITCNTTQHEKQFQIVWKKNETLLTTADGVLQDGTFSIKNVSLSHHGTYTCQMGREGRVLEFITLTPGYPPGKLIISCRVVCFSKPVQCSWRLAEETFLTTTYNVTYTPNKKTQGGELPVCRRTIDMMCEIPNSIPLFQQIPERLTVTASNGLGSSSNTLLFILEDIVKPDIPEEVVATRNCDNFNLRVTWKPPATWNSTIFLKYIVRFKMLNQLDWNEVTVVQENQLNHKISNEFSEMIVQVAAQDANEDGEMSSWSMVAKTTACPHKGKPTVISVSSCSGFSQFHPKKTIHSVQSKGSQSVTSLCALKLALLNLGILLLA</sequence>
<dbReference type="Ensembl" id="ENSEBUT00000003674.1">
    <property type="protein sequence ID" value="ENSEBUP00000003306.1"/>
    <property type="gene ID" value="ENSEBUG00000002412.1"/>
</dbReference>
<evidence type="ECO:0000256" key="1">
    <source>
        <dbReference type="ARBA" id="ARBA00010890"/>
    </source>
</evidence>
<dbReference type="CDD" id="cd00063">
    <property type="entry name" value="FN3"/>
    <property type="match status" value="1"/>
</dbReference>
<dbReference type="SUPFAM" id="SSF49265">
    <property type="entry name" value="Fibronectin type III"/>
    <property type="match status" value="2"/>
</dbReference>
<evidence type="ECO:0000313" key="6">
    <source>
        <dbReference type="Proteomes" id="UP000694388"/>
    </source>
</evidence>
<evidence type="ECO:0000259" key="4">
    <source>
        <dbReference type="PROSITE" id="PS50853"/>
    </source>
</evidence>
<keyword evidence="6" id="KW-1185">Reference proteome</keyword>
<dbReference type="Gene3D" id="2.60.40.10">
    <property type="entry name" value="Immunoglobulins"/>
    <property type="match status" value="3"/>
</dbReference>
<dbReference type="Ensembl" id="ENSEBUT00000003650.1">
    <property type="protein sequence ID" value="ENSEBUP00000003283.1"/>
    <property type="gene ID" value="ENSEBUG00000002412.1"/>
</dbReference>
<feature type="domain" description="Fibronectin type-III" evidence="4">
    <location>
        <begin position="214"/>
        <end position="310"/>
    </location>
</feature>
<proteinExistence type="inferred from homology"/>
<dbReference type="InterPro" id="IPR013783">
    <property type="entry name" value="Ig-like_fold"/>
</dbReference>
<dbReference type="InterPro" id="IPR036179">
    <property type="entry name" value="Ig-like_dom_sf"/>
</dbReference>
<dbReference type="PANTHER" id="PTHR48483">
    <property type="entry name" value="INTERLEUKIN-27 SUBUNIT BETA"/>
    <property type="match status" value="1"/>
</dbReference>
<evidence type="ECO:0000313" key="5">
    <source>
        <dbReference type="Ensembl" id="ENSEBUP00000003283.1"/>
    </source>
</evidence>
<name>A0A8C4NEY0_EPTBU</name>
<accession>A0A8C4NEY0</accession>
<dbReference type="PROSITE" id="PS50835">
    <property type="entry name" value="IG_LIKE"/>
    <property type="match status" value="1"/>
</dbReference>
<dbReference type="Proteomes" id="UP000694388">
    <property type="component" value="Unplaced"/>
</dbReference>
<reference evidence="5" key="1">
    <citation type="submission" date="2025-05" db="UniProtKB">
        <authorList>
            <consortium name="Ensembl"/>
        </authorList>
    </citation>
    <scope>IDENTIFICATION</scope>
</reference>
<dbReference type="GeneTree" id="ENSGT00940000160050"/>
<dbReference type="PROSITE" id="PS50853">
    <property type="entry name" value="FN3"/>
    <property type="match status" value="1"/>
</dbReference>
<evidence type="ECO:0000256" key="2">
    <source>
        <dbReference type="ARBA" id="ARBA00023319"/>
    </source>
</evidence>
<dbReference type="InterPro" id="IPR036116">
    <property type="entry name" value="FN3_sf"/>
</dbReference>
<keyword evidence="2" id="KW-0393">Immunoglobulin domain</keyword>
<dbReference type="SUPFAM" id="SSF48726">
    <property type="entry name" value="Immunoglobulin"/>
    <property type="match status" value="1"/>
</dbReference>
<dbReference type="InterPro" id="IPR053073">
    <property type="entry name" value="IL11/IL27_subunit_beta"/>
</dbReference>
<dbReference type="InterPro" id="IPR003961">
    <property type="entry name" value="FN3_dom"/>
</dbReference>
<feature type="domain" description="Ig-like" evidence="3">
    <location>
        <begin position="39"/>
        <end position="103"/>
    </location>
</feature>
<dbReference type="InterPro" id="IPR007110">
    <property type="entry name" value="Ig-like_dom"/>
</dbReference>
<protein>
    <submittedName>
        <fullName evidence="5">Uncharacterized protein</fullName>
    </submittedName>
</protein>
<dbReference type="Pfam" id="PF13927">
    <property type="entry name" value="Ig_3"/>
    <property type="match status" value="1"/>
</dbReference>
<dbReference type="AlphaFoldDB" id="A0A8C4NEY0"/>
<evidence type="ECO:0000259" key="3">
    <source>
        <dbReference type="PROSITE" id="PS50835"/>
    </source>
</evidence>
<organism evidence="5 6">
    <name type="scientific">Eptatretus burgeri</name>
    <name type="common">Inshore hagfish</name>
    <dbReference type="NCBI Taxonomy" id="7764"/>
    <lineage>
        <taxon>Eukaryota</taxon>
        <taxon>Metazoa</taxon>
        <taxon>Chordata</taxon>
        <taxon>Craniata</taxon>
        <taxon>Vertebrata</taxon>
        <taxon>Cyclostomata</taxon>
        <taxon>Myxini</taxon>
        <taxon>Myxiniformes</taxon>
        <taxon>Myxinidae</taxon>
        <taxon>Eptatretinae</taxon>
        <taxon>Eptatretus</taxon>
    </lineage>
</organism>
<comment type="similarity">
    <text evidence="1">Belongs to the type I cytokine receptor family. Type 3 subfamily.</text>
</comment>
<dbReference type="PANTHER" id="PTHR48483:SF2">
    <property type="entry name" value="INTERLEUKIN-27 SUBUNIT BETA"/>
    <property type="match status" value="1"/>
</dbReference>